<reference evidence="2 3" key="1">
    <citation type="submission" date="2023-11" db="EMBL/GenBank/DDBJ databases">
        <title>Gilvimarinus fulvus sp. nov., isolated from the surface of Kelp.</title>
        <authorList>
            <person name="Sun Y.Y."/>
            <person name="Gong Y."/>
            <person name="Du Z.J."/>
        </authorList>
    </citation>
    <scope>NUCLEOTIDE SEQUENCE [LARGE SCALE GENOMIC DNA]</scope>
    <source>
        <strain evidence="2 3">SDUM040013</strain>
    </source>
</reference>
<sequence length="135" mass="15440">MQIHQITTKEALPIRHRVLWPDKPVSFCEVEGDDDAIHYGAFTDGQLVCVASVYLEGSEARLRKFATLPEFQRRGIGSQVIEHAIAKLRHLNVRYFWCDARTSAQGFYQRFGLAVEGPKFEKSGVSYYKMSVQWG</sequence>
<dbReference type="EMBL" id="JAXAFO010000082">
    <property type="protein sequence ID" value="MDX6851569.1"/>
    <property type="molecule type" value="Genomic_DNA"/>
</dbReference>
<keyword evidence="2" id="KW-0808">Transferase</keyword>
<keyword evidence="2" id="KW-0012">Acyltransferase</keyword>
<organism evidence="2 3">
    <name type="scientific">Gilvimarinus gilvus</name>
    <dbReference type="NCBI Taxonomy" id="3058038"/>
    <lineage>
        <taxon>Bacteria</taxon>
        <taxon>Pseudomonadati</taxon>
        <taxon>Pseudomonadota</taxon>
        <taxon>Gammaproteobacteria</taxon>
        <taxon>Cellvibrionales</taxon>
        <taxon>Cellvibrionaceae</taxon>
        <taxon>Gilvimarinus</taxon>
    </lineage>
</organism>
<dbReference type="CDD" id="cd04301">
    <property type="entry name" value="NAT_SF"/>
    <property type="match status" value="1"/>
</dbReference>
<gene>
    <name evidence="2" type="ORF">SCD92_19560</name>
</gene>
<dbReference type="SUPFAM" id="SSF55729">
    <property type="entry name" value="Acyl-CoA N-acyltransferases (Nat)"/>
    <property type="match status" value="1"/>
</dbReference>
<dbReference type="InterPro" id="IPR000182">
    <property type="entry name" value="GNAT_dom"/>
</dbReference>
<name>A0ABU4S3P4_9GAMM</name>
<dbReference type="EC" id="2.3.1.-" evidence="2"/>
<comment type="caution">
    <text evidence="2">The sequence shown here is derived from an EMBL/GenBank/DDBJ whole genome shotgun (WGS) entry which is preliminary data.</text>
</comment>
<accession>A0ABU4S3P4</accession>
<dbReference type="InterPro" id="IPR016181">
    <property type="entry name" value="Acyl_CoA_acyltransferase"/>
</dbReference>
<feature type="domain" description="N-acetyltransferase" evidence="1">
    <location>
        <begin position="1"/>
        <end position="133"/>
    </location>
</feature>
<evidence type="ECO:0000313" key="2">
    <source>
        <dbReference type="EMBL" id="MDX6851569.1"/>
    </source>
</evidence>
<dbReference type="PROSITE" id="PS51186">
    <property type="entry name" value="GNAT"/>
    <property type="match status" value="1"/>
</dbReference>
<dbReference type="Gene3D" id="3.40.630.30">
    <property type="match status" value="1"/>
</dbReference>
<dbReference type="GO" id="GO:0016746">
    <property type="term" value="F:acyltransferase activity"/>
    <property type="evidence" value="ECO:0007669"/>
    <property type="project" value="UniProtKB-KW"/>
</dbReference>
<keyword evidence="3" id="KW-1185">Reference proteome</keyword>
<protein>
    <submittedName>
        <fullName evidence="2">GNAT family N-acetyltransferase</fullName>
        <ecNumber evidence="2">2.3.1.-</ecNumber>
    </submittedName>
</protein>
<proteinExistence type="predicted"/>
<dbReference type="Pfam" id="PF13673">
    <property type="entry name" value="Acetyltransf_10"/>
    <property type="match status" value="1"/>
</dbReference>
<dbReference type="Proteomes" id="UP001273505">
    <property type="component" value="Unassembled WGS sequence"/>
</dbReference>
<evidence type="ECO:0000259" key="1">
    <source>
        <dbReference type="PROSITE" id="PS51186"/>
    </source>
</evidence>
<dbReference type="RefSeq" id="WP_302723672.1">
    <property type="nucleotide sequence ID" value="NZ_JAULRU010000673.1"/>
</dbReference>
<evidence type="ECO:0000313" key="3">
    <source>
        <dbReference type="Proteomes" id="UP001273505"/>
    </source>
</evidence>